<feature type="region of interest" description="Disordered" evidence="1">
    <location>
        <begin position="27"/>
        <end position="49"/>
    </location>
</feature>
<evidence type="ECO:0000313" key="2">
    <source>
        <dbReference type="EMBL" id="QFZ82848.1"/>
    </source>
</evidence>
<sequence length="139" mass="15117">MQVTTSSSEWFVAKALLALAEQRIANAQADAAAPPPQPDDTPAEPMAADGAPFADRLWRLLRIRRALTADEAASLLVDADDDVAEARRQAGALMLSWSRQRPKDVRIGARRVDGLKRYVLQRDVGATPPPRTAREGHPA</sequence>
<dbReference type="Proteomes" id="UP000326780">
    <property type="component" value="Chromosome"/>
</dbReference>
<accession>A0A5Q0M0U5</accession>
<evidence type="ECO:0000256" key="1">
    <source>
        <dbReference type="SAM" id="MobiDB-lite"/>
    </source>
</evidence>
<dbReference type="RefSeq" id="WP_153281642.1">
    <property type="nucleotide sequence ID" value="NZ_CP045644.1"/>
</dbReference>
<name>A0A5Q0M0U5_VARPD</name>
<proteinExistence type="predicted"/>
<organism evidence="2 3">
    <name type="scientific">Variovorax paradoxus</name>
    <dbReference type="NCBI Taxonomy" id="34073"/>
    <lineage>
        <taxon>Bacteria</taxon>
        <taxon>Pseudomonadati</taxon>
        <taxon>Pseudomonadota</taxon>
        <taxon>Betaproteobacteria</taxon>
        <taxon>Burkholderiales</taxon>
        <taxon>Comamonadaceae</taxon>
        <taxon>Variovorax</taxon>
    </lineage>
</organism>
<dbReference type="AlphaFoldDB" id="A0A5Q0M0U5"/>
<dbReference type="EMBL" id="CP045644">
    <property type="protein sequence ID" value="QFZ82848.1"/>
    <property type="molecule type" value="Genomic_DNA"/>
</dbReference>
<reference evidence="2 3" key="1">
    <citation type="submission" date="2019-10" db="EMBL/GenBank/DDBJ databases">
        <title>Complete genome sequence of Variovorax paradoxus 5C-2.</title>
        <authorList>
            <person name="Gogoleva N.E."/>
            <person name="Balkin A.S."/>
        </authorList>
    </citation>
    <scope>NUCLEOTIDE SEQUENCE [LARGE SCALE GENOMIC DNA]</scope>
    <source>
        <strain evidence="2 3">5C-2</strain>
    </source>
</reference>
<feature type="region of interest" description="Disordered" evidence="1">
    <location>
        <begin position="120"/>
        <end position="139"/>
    </location>
</feature>
<protein>
    <submittedName>
        <fullName evidence="2">Uncharacterized protein</fullName>
    </submittedName>
</protein>
<evidence type="ECO:0000313" key="3">
    <source>
        <dbReference type="Proteomes" id="UP000326780"/>
    </source>
</evidence>
<gene>
    <name evidence="2" type="ORF">GFK26_08790</name>
</gene>